<dbReference type="PANTHER" id="PTHR31942:SF49">
    <property type="entry name" value="MLO-LIKE PROTEIN 8"/>
    <property type="match status" value="1"/>
</dbReference>
<evidence type="ECO:0000256" key="5">
    <source>
        <dbReference type="ARBA" id="ARBA00022989"/>
    </source>
</evidence>
<accession>A0AAV8QAW4</accession>
<feature type="transmembrane region" description="Helical" evidence="10">
    <location>
        <begin position="20"/>
        <end position="40"/>
    </location>
</feature>
<gene>
    <name evidence="8" type="primary">MLO</name>
    <name evidence="11" type="ORF">OPV22_028551</name>
</gene>
<keyword evidence="5 8" id="KW-1133">Transmembrane helix</keyword>
<dbReference type="EMBL" id="JAQQAF010000008">
    <property type="protein sequence ID" value="KAJ8465999.1"/>
    <property type="molecule type" value="Genomic_DNA"/>
</dbReference>
<feature type="transmembrane region" description="Helical" evidence="10">
    <location>
        <begin position="308"/>
        <end position="330"/>
    </location>
</feature>
<dbReference type="Proteomes" id="UP001222027">
    <property type="component" value="Unassembled WGS sequence"/>
</dbReference>
<evidence type="ECO:0000313" key="11">
    <source>
        <dbReference type="EMBL" id="KAJ8465999.1"/>
    </source>
</evidence>
<feature type="transmembrane region" description="Helical" evidence="10">
    <location>
        <begin position="364"/>
        <end position="388"/>
    </location>
</feature>
<feature type="transmembrane region" description="Helical" evidence="10">
    <location>
        <begin position="157"/>
        <end position="178"/>
    </location>
</feature>
<dbReference type="Pfam" id="PF03094">
    <property type="entry name" value="Mlo"/>
    <property type="match status" value="1"/>
</dbReference>
<keyword evidence="3 8" id="KW-0812">Transmembrane</keyword>
<feature type="region of interest" description="Disordered" evidence="9">
    <location>
        <begin position="454"/>
        <end position="484"/>
    </location>
</feature>
<comment type="subcellular location">
    <subcellularLocation>
        <location evidence="1 8">Membrane</location>
        <topology evidence="1 8">Multi-pass membrane protein</topology>
    </subcellularLocation>
</comment>
<evidence type="ECO:0000256" key="3">
    <source>
        <dbReference type="ARBA" id="ARBA00022692"/>
    </source>
</evidence>
<evidence type="ECO:0000256" key="7">
    <source>
        <dbReference type="ARBA" id="ARBA00023265"/>
    </source>
</evidence>
<evidence type="ECO:0000313" key="12">
    <source>
        <dbReference type="Proteomes" id="UP001222027"/>
    </source>
</evidence>
<proteinExistence type="inferred from homology"/>
<comment type="function">
    <text evidence="8">May be involved in modulation of pathogen defense and leaf cell death.</text>
</comment>
<evidence type="ECO:0000256" key="2">
    <source>
        <dbReference type="ARBA" id="ARBA00006574"/>
    </source>
</evidence>
<evidence type="ECO:0000256" key="10">
    <source>
        <dbReference type="SAM" id="Phobius"/>
    </source>
</evidence>
<dbReference type="GO" id="GO:0016020">
    <property type="term" value="C:membrane"/>
    <property type="evidence" value="ECO:0007669"/>
    <property type="project" value="UniProtKB-SubCell"/>
</dbReference>
<keyword evidence="6 8" id="KW-0472">Membrane</keyword>
<feature type="transmembrane region" description="Helical" evidence="10">
    <location>
        <begin position="403"/>
        <end position="428"/>
    </location>
</feature>
<feature type="compositionally biased region" description="Low complexity" evidence="9">
    <location>
        <begin position="519"/>
        <end position="534"/>
    </location>
</feature>
<organism evidence="11 12">
    <name type="scientific">Ensete ventricosum</name>
    <name type="common">Abyssinian banana</name>
    <name type="synonym">Musa ensete</name>
    <dbReference type="NCBI Taxonomy" id="4639"/>
    <lineage>
        <taxon>Eukaryota</taxon>
        <taxon>Viridiplantae</taxon>
        <taxon>Streptophyta</taxon>
        <taxon>Embryophyta</taxon>
        <taxon>Tracheophyta</taxon>
        <taxon>Spermatophyta</taxon>
        <taxon>Magnoliopsida</taxon>
        <taxon>Liliopsida</taxon>
        <taxon>Zingiberales</taxon>
        <taxon>Musaceae</taxon>
        <taxon>Ensete</taxon>
    </lineage>
</organism>
<evidence type="ECO:0000256" key="6">
    <source>
        <dbReference type="ARBA" id="ARBA00023136"/>
    </source>
</evidence>
<dbReference type="InterPro" id="IPR004326">
    <property type="entry name" value="Mlo"/>
</dbReference>
<feature type="region of interest" description="Disordered" evidence="9">
    <location>
        <begin position="512"/>
        <end position="563"/>
    </location>
</feature>
<keyword evidence="8" id="KW-0112">Calmodulin-binding</keyword>
<evidence type="ECO:0000256" key="8">
    <source>
        <dbReference type="RuleBase" id="RU280816"/>
    </source>
</evidence>
<keyword evidence="4 8" id="KW-0611">Plant defense</keyword>
<dbReference type="GO" id="GO:0006952">
    <property type="term" value="P:defense response"/>
    <property type="evidence" value="ECO:0007669"/>
    <property type="project" value="UniProtKB-KW"/>
</dbReference>
<comment type="domain">
    <text evidence="8">The C-terminus contains a calmodulin-binding domain, which binds calmodulin in a calcium-dependent fashion.</text>
</comment>
<dbReference type="PANTHER" id="PTHR31942">
    <property type="entry name" value="MLO-LIKE PROTEIN 1"/>
    <property type="match status" value="1"/>
</dbReference>
<dbReference type="GO" id="GO:0005516">
    <property type="term" value="F:calmodulin binding"/>
    <property type="evidence" value="ECO:0007669"/>
    <property type="project" value="UniProtKB-KW"/>
</dbReference>
<keyword evidence="12" id="KW-1185">Reference proteome</keyword>
<comment type="caution">
    <text evidence="11">The sequence shown here is derived from an EMBL/GenBank/DDBJ whole genome shotgun (WGS) entry which is preliminary data.</text>
</comment>
<reference evidence="11 12" key="1">
    <citation type="submission" date="2022-12" db="EMBL/GenBank/DDBJ databases">
        <title>Chromosome-scale assembly of the Ensete ventricosum genome.</title>
        <authorList>
            <person name="Dussert Y."/>
            <person name="Stocks J."/>
            <person name="Wendawek A."/>
            <person name="Woldeyes F."/>
            <person name="Nichols R.A."/>
            <person name="Borrell J.S."/>
        </authorList>
    </citation>
    <scope>NUCLEOTIDE SEQUENCE [LARGE SCALE GENOMIC DNA]</scope>
    <source>
        <strain evidence="12">cv. Maze</strain>
        <tissue evidence="11">Seeds</tissue>
    </source>
</reference>
<evidence type="ECO:0000256" key="9">
    <source>
        <dbReference type="SAM" id="MobiDB-lite"/>
    </source>
</evidence>
<evidence type="ECO:0000256" key="4">
    <source>
        <dbReference type="ARBA" id="ARBA00022821"/>
    </source>
</evidence>
<feature type="compositionally biased region" description="Polar residues" evidence="9">
    <location>
        <begin position="467"/>
        <end position="484"/>
    </location>
</feature>
<sequence length="563" mass="64195">MMAASSAGNSRELDQTPTWAVASVCAVIIVISIVLEKGLHRLGEWFTARRKKALFEALEKVKAELMILGFISLLLTFGQKYIIKICIPEKAADTMLPCRLKQEELETEEDEDHHRRLLLGAFREMSLKHRSLKEASPVSGCPEGRVSLISLNGLHQLHVFIFFLAVFHVTYSALIMTLGRAKIRRWKEWEKETSSLHYEFSYDPSRFRFSRETSFVRRHTSFWNRIPISLYIVSFFSQLFQSVRRTDYWAMRHGFITVHLSPGSKFNFQKYIKRSLEDDFKVVVGISPVLWATAVLFLLLNVKGWQTLFWISIIPLIVILAVGTKLQAIITQMAIEIKERHSVIQGIPLVQLRDDYFWFGRPQFVLFLIHFTLFQNAFQIMYFLWIWYEFGLNSCFHDNLKLIVARVCLGVGVLFLCSYITLPLYALVSQMGSHMKKSVFDGQTSKAIKKWRQAVKKKSTSSSTGTPYRSLSASPTGGSNSSTLHPIHQFDSAGSISLTFSRRRHFSDIDAEEADVEVSSSGPADSSTSSAAPTHLLIGSTEQQLQEAEDDTEDFSFVRITNP</sequence>
<comment type="similarity">
    <text evidence="2 8">Belongs to the MLO family.</text>
</comment>
<dbReference type="AlphaFoldDB" id="A0AAV8QAW4"/>
<feature type="transmembrane region" description="Helical" evidence="10">
    <location>
        <begin position="61"/>
        <end position="83"/>
    </location>
</feature>
<evidence type="ECO:0000256" key="1">
    <source>
        <dbReference type="ARBA" id="ARBA00004141"/>
    </source>
</evidence>
<protein>
    <recommendedName>
        <fullName evidence="8">MLO-like protein</fullName>
    </recommendedName>
</protein>
<name>A0AAV8QAW4_ENSVE</name>
<keyword evidence="7 8" id="KW-0568">Pathogenesis-related protein</keyword>
<feature type="transmembrane region" description="Helical" evidence="10">
    <location>
        <begin position="280"/>
        <end position="302"/>
    </location>
</feature>